<accession>A0A2X1KAZ7</accession>
<protein>
    <submittedName>
        <fullName evidence="2">Putative decarboxylase</fullName>
    </submittedName>
</protein>
<dbReference type="AlphaFoldDB" id="A0A2X1KAZ7"/>
<proteinExistence type="predicted"/>
<feature type="domain" description="Pyrimidine/purine nucleotide 5'-monophosphate nucleosidase C-terminal" evidence="1">
    <location>
        <begin position="61"/>
        <end position="177"/>
    </location>
</feature>
<gene>
    <name evidence="2" type="primary">ygdH_1</name>
    <name evidence="2" type="ORF">NCTC11126_05020</name>
</gene>
<reference evidence="2 3" key="1">
    <citation type="submission" date="2018-06" db="EMBL/GenBank/DDBJ databases">
        <authorList>
            <consortium name="Pathogen Informatics"/>
            <person name="Doyle S."/>
        </authorList>
    </citation>
    <scope>NUCLEOTIDE SEQUENCE [LARGE SCALE GENOMIC DNA]</scope>
    <source>
        <strain evidence="2 3">NCTC11126</strain>
    </source>
</reference>
<dbReference type="Gene3D" id="3.40.50.450">
    <property type="match status" value="1"/>
</dbReference>
<evidence type="ECO:0000259" key="1">
    <source>
        <dbReference type="Pfam" id="PF11892"/>
    </source>
</evidence>
<evidence type="ECO:0000313" key="2">
    <source>
        <dbReference type="EMBL" id="SPW56217.1"/>
    </source>
</evidence>
<evidence type="ECO:0000313" key="3">
    <source>
        <dbReference type="Proteomes" id="UP000250561"/>
    </source>
</evidence>
<dbReference type="EMBL" id="UARS01000011">
    <property type="protein sequence ID" value="SPW56217.1"/>
    <property type="molecule type" value="Genomic_DNA"/>
</dbReference>
<dbReference type="Pfam" id="PF11892">
    <property type="entry name" value="PpnN_C"/>
    <property type="match status" value="1"/>
</dbReference>
<sequence>MNPANKDQVLPLILTGPKESADYFRVLDEFVVHTLGENARRHYRIIIDDAAEVARQMKKSMPLVKENRRDTGDAYSFNWSMRIAPDLQMPFEPSHENMANLKLYPDQPVEVLAADLRRAFSGIVAGNVKEVGIRAIEEFGPYKINGDKEIMRRMDDLLQGFVAQHRMKLPGSAYIPLLRNLHVISPPPVTFVAGFFSFFGHLLINSFHLLYECFLPPLTRQISSQLICHTIYIATQTFPYFHKPYFIAMKKKLSP</sequence>
<dbReference type="Proteomes" id="UP000250561">
    <property type="component" value="Unassembled WGS sequence"/>
</dbReference>
<name>A0A2X1KAZ7_ECOLX</name>
<organism evidence="2 3">
    <name type="scientific">Escherichia coli</name>
    <dbReference type="NCBI Taxonomy" id="562"/>
    <lineage>
        <taxon>Bacteria</taxon>
        <taxon>Pseudomonadati</taxon>
        <taxon>Pseudomonadota</taxon>
        <taxon>Gammaproteobacteria</taxon>
        <taxon>Enterobacterales</taxon>
        <taxon>Enterobacteriaceae</taxon>
        <taxon>Escherichia</taxon>
    </lineage>
</organism>
<dbReference type="InterPro" id="IPR021826">
    <property type="entry name" value="PpnN_C"/>
</dbReference>